<dbReference type="GO" id="GO:0003677">
    <property type="term" value="F:DNA binding"/>
    <property type="evidence" value="ECO:0007669"/>
    <property type="project" value="UniProtKB-KW"/>
</dbReference>
<keyword evidence="2 5" id="KW-0863">Zinc-finger</keyword>
<name>A0A813IZU8_POLGL</name>
<feature type="zinc finger region" description="C3H1-type" evidence="5">
    <location>
        <begin position="111"/>
        <end position="139"/>
    </location>
</feature>
<feature type="domain" description="C3H1-type" evidence="6">
    <location>
        <begin position="274"/>
        <end position="302"/>
    </location>
</feature>
<feature type="zinc finger region" description="C3H1-type" evidence="5">
    <location>
        <begin position="274"/>
        <end position="302"/>
    </location>
</feature>
<evidence type="ECO:0000313" key="7">
    <source>
        <dbReference type="EMBL" id="CAE8662929.1"/>
    </source>
</evidence>
<dbReference type="GO" id="GO:0008270">
    <property type="term" value="F:zinc ion binding"/>
    <property type="evidence" value="ECO:0007669"/>
    <property type="project" value="UniProtKB-KW"/>
</dbReference>
<dbReference type="PROSITE" id="PS50103">
    <property type="entry name" value="ZF_C3H1"/>
    <property type="match status" value="5"/>
</dbReference>
<keyword evidence="3 5" id="KW-0862">Zinc</keyword>
<feature type="zinc finger region" description="C3H1-type" evidence="5">
    <location>
        <begin position="223"/>
        <end position="251"/>
    </location>
</feature>
<evidence type="ECO:0000256" key="3">
    <source>
        <dbReference type="ARBA" id="ARBA00022833"/>
    </source>
</evidence>
<evidence type="ECO:0000256" key="1">
    <source>
        <dbReference type="ARBA" id="ARBA00022723"/>
    </source>
</evidence>
<gene>
    <name evidence="7" type="ORF">PGLA2088_LOCUS15096</name>
</gene>
<dbReference type="Proteomes" id="UP000626109">
    <property type="component" value="Unassembled WGS sequence"/>
</dbReference>
<dbReference type="EMBL" id="CAJNNW010018458">
    <property type="protein sequence ID" value="CAE8662929.1"/>
    <property type="molecule type" value="Genomic_DNA"/>
</dbReference>
<evidence type="ECO:0000259" key="6">
    <source>
        <dbReference type="PROSITE" id="PS50103"/>
    </source>
</evidence>
<feature type="domain" description="C3H1-type" evidence="6">
    <location>
        <begin position="175"/>
        <end position="203"/>
    </location>
</feature>
<evidence type="ECO:0000256" key="2">
    <source>
        <dbReference type="ARBA" id="ARBA00022771"/>
    </source>
</evidence>
<dbReference type="SMART" id="SM00356">
    <property type="entry name" value="ZnF_C3H1"/>
    <property type="match status" value="5"/>
</dbReference>
<dbReference type="SUPFAM" id="SSF90229">
    <property type="entry name" value="CCCH zinc finger"/>
    <property type="match status" value="3"/>
</dbReference>
<feature type="domain" description="C3H1-type" evidence="6">
    <location>
        <begin position="111"/>
        <end position="139"/>
    </location>
</feature>
<evidence type="ECO:0000256" key="4">
    <source>
        <dbReference type="ARBA" id="ARBA00023125"/>
    </source>
</evidence>
<dbReference type="PANTHER" id="PTHR12506">
    <property type="entry name" value="PROTEIN PHOSPHATASE RELATED"/>
    <property type="match status" value="1"/>
</dbReference>
<dbReference type="AlphaFoldDB" id="A0A813IZU8"/>
<dbReference type="Pfam" id="PF00642">
    <property type="entry name" value="zf-CCCH"/>
    <property type="match status" value="4"/>
</dbReference>
<protein>
    <recommendedName>
        <fullName evidence="6">C3H1-type domain-containing protein</fullName>
    </recommendedName>
</protein>
<feature type="domain" description="C3H1-type" evidence="6">
    <location>
        <begin position="76"/>
        <end position="104"/>
    </location>
</feature>
<accession>A0A813IZU8</accession>
<dbReference type="GO" id="GO:0003729">
    <property type="term" value="F:mRNA binding"/>
    <property type="evidence" value="ECO:0007669"/>
    <property type="project" value="UniProtKB-ARBA"/>
</dbReference>
<keyword evidence="4" id="KW-0238">DNA-binding</keyword>
<reference evidence="7" key="1">
    <citation type="submission" date="2021-02" db="EMBL/GenBank/DDBJ databases">
        <authorList>
            <person name="Dougan E. K."/>
            <person name="Rhodes N."/>
            <person name="Thang M."/>
            <person name="Chan C."/>
        </authorList>
    </citation>
    <scope>NUCLEOTIDE SEQUENCE</scope>
</reference>
<proteinExistence type="predicted"/>
<dbReference type="InterPro" id="IPR000571">
    <property type="entry name" value="Znf_CCCH"/>
</dbReference>
<dbReference type="Gene3D" id="4.10.1000.10">
    <property type="entry name" value="Zinc finger, CCCH-type"/>
    <property type="match status" value="2"/>
</dbReference>
<dbReference type="PANTHER" id="PTHR12506:SF50">
    <property type="entry name" value="ZINC FINGER CCCH DOMAIN-CONTAINING PROTEIN 26"/>
    <property type="match status" value="1"/>
</dbReference>
<feature type="zinc finger region" description="C3H1-type" evidence="5">
    <location>
        <begin position="175"/>
        <end position="203"/>
    </location>
</feature>
<keyword evidence="1 5" id="KW-0479">Metal-binding</keyword>
<feature type="zinc finger region" description="C3H1-type" evidence="5">
    <location>
        <begin position="76"/>
        <end position="104"/>
    </location>
</feature>
<evidence type="ECO:0000313" key="8">
    <source>
        <dbReference type="Proteomes" id="UP000626109"/>
    </source>
</evidence>
<feature type="domain" description="C3H1-type" evidence="6">
    <location>
        <begin position="223"/>
        <end position="251"/>
    </location>
</feature>
<sequence length="313" mass="32567">MAGYGKMTSAGGFGMRAEPYAQSVFGGKGNSMPFDYGSMQGMQGMPGMQGMDAMTMAMMGYGMPMGANMGMPGQSMPGQTPCTYYATKGFCKNGDACRFSHEGAPGGMAAQPSGEPCMFFMRSGWCKFGDQCKHTHAGATGMPTDGGSFNMSPSVFSMGMGKGKGKGKGGGMPGEKSGEACGFFLKSGWCRYGSECRHEHIAGPDTPVGVIPDMAMMSGMPGQKSGEPCGFFRTKGWCKWGDQCKHEHIAGPETPVGVIPDMAMMGGKGGMPGQPSGEACGFFARTGTCRWGDQCKHAHVAGAAGAQLPPRFS</sequence>
<organism evidence="7 8">
    <name type="scientific">Polarella glacialis</name>
    <name type="common">Dinoflagellate</name>
    <dbReference type="NCBI Taxonomy" id="89957"/>
    <lineage>
        <taxon>Eukaryota</taxon>
        <taxon>Sar</taxon>
        <taxon>Alveolata</taxon>
        <taxon>Dinophyceae</taxon>
        <taxon>Suessiales</taxon>
        <taxon>Suessiaceae</taxon>
        <taxon>Polarella</taxon>
    </lineage>
</organism>
<evidence type="ECO:0000256" key="5">
    <source>
        <dbReference type="PROSITE-ProRule" id="PRU00723"/>
    </source>
</evidence>
<dbReference type="InterPro" id="IPR036855">
    <property type="entry name" value="Znf_CCCH_sf"/>
</dbReference>
<dbReference type="InterPro" id="IPR050974">
    <property type="entry name" value="Plant_ZF_CCCH"/>
</dbReference>
<comment type="caution">
    <text evidence="7">The sequence shown here is derived from an EMBL/GenBank/DDBJ whole genome shotgun (WGS) entry which is preliminary data.</text>
</comment>